<dbReference type="KEGG" id="bhu:bhn_I2299"/>
<dbReference type="SUPFAM" id="SSF51182">
    <property type="entry name" value="RmlC-like cupins"/>
    <property type="match status" value="1"/>
</dbReference>
<dbReference type="InterPro" id="IPR011051">
    <property type="entry name" value="RmlC_Cupin_sf"/>
</dbReference>
<dbReference type="RefSeq" id="WP_071176944.1">
    <property type="nucleotide sequence ID" value="NZ_CP017831.1"/>
</dbReference>
<keyword evidence="2" id="KW-1185">Reference proteome</keyword>
<dbReference type="AlphaFoldDB" id="A0A1D9P4B4"/>
<name>A0A1D9P4B4_9FIRM</name>
<evidence type="ECO:0000313" key="2">
    <source>
        <dbReference type="Proteomes" id="UP000179284"/>
    </source>
</evidence>
<reference evidence="2" key="1">
    <citation type="submission" date="2016-10" db="EMBL/GenBank/DDBJ databases">
        <title>The complete genome sequence of the rumen bacterium Butyrivibrio hungatei MB2003.</title>
        <authorList>
            <person name="Palevich N."/>
            <person name="Kelly W.J."/>
            <person name="Leahy S.C."/>
            <person name="Altermann E."/>
            <person name="Rakonjac J."/>
            <person name="Attwood G.T."/>
        </authorList>
    </citation>
    <scope>NUCLEOTIDE SEQUENCE [LARGE SCALE GENOMIC DNA]</scope>
    <source>
        <strain evidence="2">MB2003</strain>
    </source>
</reference>
<sequence length="108" mass="12127">MKKAKLSDMKGGWFIGNFEPSLYKTNDCEVAVKTYKKGDKEDKHYHKIATEFTAIVKGKVKMFDQIFEEGDVVVVEPGEATAFEALEDSMNVVVKLPGANNDKYLSED</sequence>
<organism evidence="1 2">
    <name type="scientific">Butyrivibrio hungatei</name>
    <dbReference type="NCBI Taxonomy" id="185008"/>
    <lineage>
        <taxon>Bacteria</taxon>
        <taxon>Bacillati</taxon>
        <taxon>Bacillota</taxon>
        <taxon>Clostridia</taxon>
        <taxon>Lachnospirales</taxon>
        <taxon>Lachnospiraceae</taxon>
        <taxon>Butyrivibrio</taxon>
    </lineage>
</organism>
<dbReference type="InterPro" id="IPR014710">
    <property type="entry name" value="RmlC-like_jellyroll"/>
</dbReference>
<dbReference type="Gene3D" id="2.60.120.10">
    <property type="entry name" value="Jelly Rolls"/>
    <property type="match status" value="1"/>
</dbReference>
<protein>
    <recommendedName>
        <fullName evidence="3">Cupin domain-containing protein</fullName>
    </recommendedName>
</protein>
<dbReference type="Proteomes" id="UP000179284">
    <property type="component" value="Chromosome I"/>
</dbReference>
<evidence type="ECO:0000313" key="1">
    <source>
        <dbReference type="EMBL" id="AOZ97332.1"/>
    </source>
</evidence>
<dbReference type="OrthoDB" id="6555763at2"/>
<proteinExistence type="predicted"/>
<dbReference type="CDD" id="cd02208">
    <property type="entry name" value="cupin_RmlC-like"/>
    <property type="match status" value="1"/>
</dbReference>
<dbReference type="EMBL" id="CP017831">
    <property type="protein sequence ID" value="AOZ97332.1"/>
    <property type="molecule type" value="Genomic_DNA"/>
</dbReference>
<gene>
    <name evidence="1" type="ORF">bhn_I2299</name>
</gene>
<evidence type="ECO:0008006" key="3">
    <source>
        <dbReference type="Google" id="ProtNLM"/>
    </source>
</evidence>
<accession>A0A1D9P4B4</accession>